<name>A0A2I0V7H1_9ASPA</name>
<proteinExistence type="predicted"/>
<evidence type="ECO:0000313" key="1">
    <source>
        <dbReference type="EMBL" id="PKU59357.1"/>
    </source>
</evidence>
<accession>A0A2I0V7H1</accession>
<gene>
    <name evidence="1" type="ORF">MA16_Dca028818</name>
</gene>
<evidence type="ECO:0000313" key="2">
    <source>
        <dbReference type="Proteomes" id="UP000233837"/>
    </source>
</evidence>
<protein>
    <submittedName>
        <fullName evidence="1">Uncharacterized protein</fullName>
    </submittedName>
</protein>
<keyword evidence="2" id="KW-1185">Reference proteome</keyword>
<dbReference type="EMBL" id="KZ505508">
    <property type="protein sequence ID" value="PKU59357.1"/>
    <property type="molecule type" value="Genomic_DNA"/>
</dbReference>
<organism evidence="1 2">
    <name type="scientific">Dendrobium catenatum</name>
    <dbReference type="NCBI Taxonomy" id="906689"/>
    <lineage>
        <taxon>Eukaryota</taxon>
        <taxon>Viridiplantae</taxon>
        <taxon>Streptophyta</taxon>
        <taxon>Embryophyta</taxon>
        <taxon>Tracheophyta</taxon>
        <taxon>Spermatophyta</taxon>
        <taxon>Magnoliopsida</taxon>
        <taxon>Liliopsida</taxon>
        <taxon>Asparagales</taxon>
        <taxon>Orchidaceae</taxon>
        <taxon>Epidendroideae</taxon>
        <taxon>Malaxideae</taxon>
        <taxon>Dendrobiinae</taxon>
        <taxon>Dendrobium</taxon>
    </lineage>
</organism>
<sequence length="62" mass="7228">MYILNVDDVPDTMALSVCRSDVVRESSRPHFRCKACPYIIFASPRNLPSSQMIQIYQIKYIF</sequence>
<reference evidence="1 2" key="1">
    <citation type="journal article" date="2016" name="Sci. Rep.">
        <title>The Dendrobium catenatum Lindl. genome sequence provides insights into polysaccharide synthase, floral development and adaptive evolution.</title>
        <authorList>
            <person name="Zhang G.Q."/>
            <person name="Xu Q."/>
            <person name="Bian C."/>
            <person name="Tsai W.C."/>
            <person name="Yeh C.M."/>
            <person name="Liu K.W."/>
            <person name="Yoshida K."/>
            <person name="Zhang L.S."/>
            <person name="Chang S.B."/>
            <person name="Chen F."/>
            <person name="Shi Y."/>
            <person name="Su Y.Y."/>
            <person name="Zhang Y.Q."/>
            <person name="Chen L.J."/>
            <person name="Yin Y."/>
            <person name="Lin M."/>
            <person name="Huang H."/>
            <person name="Deng H."/>
            <person name="Wang Z.W."/>
            <person name="Zhu S.L."/>
            <person name="Zhao X."/>
            <person name="Deng C."/>
            <person name="Niu S.C."/>
            <person name="Huang J."/>
            <person name="Wang M."/>
            <person name="Liu G.H."/>
            <person name="Yang H.J."/>
            <person name="Xiao X.J."/>
            <person name="Hsiao Y.Y."/>
            <person name="Wu W.L."/>
            <person name="Chen Y.Y."/>
            <person name="Mitsuda N."/>
            <person name="Ohme-Takagi M."/>
            <person name="Luo Y.B."/>
            <person name="Van de Peer Y."/>
            <person name="Liu Z.J."/>
        </authorList>
    </citation>
    <scope>NUCLEOTIDE SEQUENCE [LARGE SCALE GENOMIC DNA]</scope>
    <source>
        <tissue evidence="1">The whole plant</tissue>
    </source>
</reference>
<reference evidence="1 2" key="2">
    <citation type="journal article" date="2017" name="Nature">
        <title>The Apostasia genome and the evolution of orchids.</title>
        <authorList>
            <person name="Zhang G.Q."/>
            <person name="Liu K.W."/>
            <person name="Li Z."/>
            <person name="Lohaus R."/>
            <person name="Hsiao Y.Y."/>
            <person name="Niu S.C."/>
            <person name="Wang J.Y."/>
            <person name="Lin Y.C."/>
            <person name="Xu Q."/>
            <person name="Chen L.J."/>
            <person name="Yoshida K."/>
            <person name="Fujiwara S."/>
            <person name="Wang Z.W."/>
            <person name="Zhang Y.Q."/>
            <person name="Mitsuda N."/>
            <person name="Wang M."/>
            <person name="Liu G.H."/>
            <person name="Pecoraro L."/>
            <person name="Huang H.X."/>
            <person name="Xiao X.J."/>
            <person name="Lin M."/>
            <person name="Wu X.Y."/>
            <person name="Wu W.L."/>
            <person name="Chen Y.Y."/>
            <person name="Chang S.B."/>
            <person name="Sakamoto S."/>
            <person name="Ohme-Takagi M."/>
            <person name="Yagi M."/>
            <person name="Zeng S.J."/>
            <person name="Shen C.Y."/>
            <person name="Yeh C.M."/>
            <person name="Luo Y.B."/>
            <person name="Tsai W.C."/>
            <person name="Van de Peer Y."/>
            <person name="Liu Z.J."/>
        </authorList>
    </citation>
    <scope>NUCLEOTIDE SEQUENCE [LARGE SCALE GENOMIC DNA]</scope>
    <source>
        <tissue evidence="1">The whole plant</tissue>
    </source>
</reference>
<dbReference type="Proteomes" id="UP000233837">
    <property type="component" value="Unassembled WGS sequence"/>
</dbReference>
<dbReference type="AlphaFoldDB" id="A0A2I0V7H1"/>